<dbReference type="NCBIfam" id="NF033538">
    <property type="entry name" value="transpos_IS91"/>
    <property type="match status" value="1"/>
</dbReference>
<dbReference type="OrthoDB" id="9791273at2"/>
<dbReference type="GO" id="GO:0003677">
    <property type="term" value="F:DNA binding"/>
    <property type="evidence" value="ECO:0007669"/>
    <property type="project" value="InterPro"/>
</dbReference>
<protein>
    <submittedName>
        <fullName evidence="3">Transposase zinc-binding domain-containing protein</fullName>
    </submittedName>
</protein>
<dbReference type="Pfam" id="PF04986">
    <property type="entry name" value="Y2_Tnp"/>
    <property type="match status" value="1"/>
</dbReference>
<dbReference type="RefSeq" id="WP_073113081.1">
    <property type="nucleotide sequence ID" value="NZ_FQZY01000092.1"/>
</dbReference>
<dbReference type="GO" id="GO:0004803">
    <property type="term" value="F:transposase activity"/>
    <property type="evidence" value="ECO:0007669"/>
    <property type="project" value="InterPro"/>
</dbReference>
<dbReference type="GO" id="GO:0006313">
    <property type="term" value="P:DNA transposition"/>
    <property type="evidence" value="ECO:0007669"/>
    <property type="project" value="InterPro"/>
</dbReference>
<evidence type="ECO:0000259" key="2">
    <source>
        <dbReference type="Pfam" id="PF14319"/>
    </source>
</evidence>
<proteinExistence type="predicted"/>
<dbReference type="Proteomes" id="UP000184301">
    <property type="component" value="Unassembled WGS sequence"/>
</dbReference>
<reference evidence="3 4" key="1">
    <citation type="submission" date="2016-11" db="EMBL/GenBank/DDBJ databases">
        <authorList>
            <person name="Jaros S."/>
            <person name="Januszkiewicz K."/>
            <person name="Wedrychowicz H."/>
        </authorList>
    </citation>
    <scope>NUCLEOTIDE SEQUENCE [LARGE SCALE GENOMIC DNA]</scope>
    <source>
        <strain evidence="3 4">DSM 15480</strain>
    </source>
</reference>
<feature type="domain" description="Transposase IS801/IS1294" evidence="1">
    <location>
        <begin position="140"/>
        <end position="326"/>
    </location>
</feature>
<organism evidence="3 4">
    <name type="scientific">Hespellia stercorisuis DSM 15480</name>
    <dbReference type="NCBI Taxonomy" id="1121950"/>
    <lineage>
        <taxon>Bacteria</taxon>
        <taxon>Bacillati</taxon>
        <taxon>Bacillota</taxon>
        <taxon>Clostridia</taxon>
        <taxon>Lachnospirales</taxon>
        <taxon>Lachnospiraceae</taxon>
        <taxon>Hespellia</taxon>
    </lineage>
</organism>
<sequence length="384" mass="45259">MNDITVQDIFLRFYEDFRKLHSVSPGQDRTALCIMKCKTPEMGANVSECPECHLRKIHYNSCRNRFCTMCQAMDVDKWIDLQQENVLDVPYFHAVFTIPEELYALTYSNQKLLYDTMYHAVSSTLKELSSDSKHLGARIGFICVLHTWGSKMNYHPHIHTIILGGGLDERNHWKDKGKKFFFPVKVLSAVFKKYYLQELKMLREKELLEYHGSANTFMNHYAFKELLDLCYEKKWISYIKPAFQGASSVIHYLGRYTHRIAISNRRIVEMDEKNVTYLVKDYKNKGHWKSITIPGTEFIRRFLMHVLPKGFVRLRHYGILSCRIKKDKMTLCRNLLGCRQYLSKLRGMNTEQVMMALYHIDICKCPECGAHMSSYRMRGHYMLC</sequence>
<dbReference type="InterPro" id="IPR054832">
    <property type="entry name" value="transpos_IS91"/>
</dbReference>
<dbReference type="EMBL" id="FQZY01000092">
    <property type="protein sequence ID" value="SHK82606.1"/>
    <property type="molecule type" value="Genomic_DNA"/>
</dbReference>
<name>A0A1M6VMY7_9FIRM</name>
<feature type="domain" description="Transposase zinc-binding" evidence="2">
    <location>
        <begin position="9"/>
        <end position="98"/>
    </location>
</feature>
<dbReference type="InterPro" id="IPR026889">
    <property type="entry name" value="Zn_Tnp"/>
</dbReference>
<evidence type="ECO:0000313" key="4">
    <source>
        <dbReference type="Proteomes" id="UP000184301"/>
    </source>
</evidence>
<evidence type="ECO:0000259" key="1">
    <source>
        <dbReference type="Pfam" id="PF04986"/>
    </source>
</evidence>
<gene>
    <name evidence="3" type="ORF">SAMN02745243_03807</name>
</gene>
<dbReference type="PANTHER" id="PTHR37023">
    <property type="entry name" value="TRANSPOSASE"/>
    <property type="match status" value="1"/>
</dbReference>
<dbReference type="STRING" id="1121950.SAMN02745243_03807"/>
<dbReference type="PANTHER" id="PTHR37023:SF1">
    <property type="entry name" value="ISSOD25 TRANSPOSASE TNPA_ISSOD25"/>
    <property type="match status" value="1"/>
</dbReference>
<keyword evidence="4" id="KW-1185">Reference proteome</keyword>
<dbReference type="InterPro" id="IPR007069">
    <property type="entry name" value="Transposase_32"/>
</dbReference>
<dbReference type="AlphaFoldDB" id="A0A1M6VMY7"/>
<dbReference type="Pfam" id="PF14319">
    <property type="entry name" value="Zn_Tnp_IS91"/>
    <property type="match status" value="1"/>
</dbReference>
<evidence type="ECO:0000313" key="3">
    <source>
        <dbReference type="EMBL" id="SHK82606.1"/>
    </source>
</evidence>
<accession>A0A1M6VMY7</accession>